<evidence type="ECO:0000313" key="2">
    <source>
        <dbReference type="EMBL" id="CAK9056303.1"/>
    </source>
</evidence>
<feature type="compositionally biased region" description="Basic and acidic residues" evidence="1">
    <location>
        <begin position="243"/>
        <end position="253"/>
    </location>
</feature>
<protein>
    <submittedName>
        <fullName evidence="2">Uncharacterized protein</fullName>
    </submittedName>
</protein>
<organism evidence="2 3">
    <name type="scientific">Durusdinium trenchii</name>
    <dbReference type="NCBI Taxonomy" id="1381693"/>
    <lineage>
        <taxon>Eukaryota</taxon>
        <taxon>Sar</taxon>
        <taxon>Alveolata</taxon>
        <taxon>Dinophyceae</taxon>
        <taxon>Suessiales</taxon>
        <taxon>Symbiodiniaceae</taxon>
        <taxon>Durusdinium</taxon>
    </lineage>
</organism>
<gene>
    <name evidence="2" type="ORF">SCF082_LOCUS30351</name>
</gene>
<keyword evidence="3" id="KW-1185">Reference proteome</keyword>
<sequence>MADVEDSIAKARTLEAAGSTTEAVQEYLKLLKTSTDALSKGTAALCLGNLAMAEQKPDNLMREDVPDILQKAFDEAHALPVRSRMLEGRLLQQLSELLLSGVKDADAVDRGVAARRQARQLLLEGAVEYLDWSLSKAEKFLAEAKAETTPLPLPQLMERLGKCGVRVTDAETIEELFDAWALPTAGGMALSIQDFLKNYLDLAKGISPEPCHAPCEGLSGSSSLEQALVVLVSKQGASDWDAKAQELRERFPESEPELLQDET</sequence>
<evidence type="ECO:0000313" key="3">
    <source>
        <dbReference type="Proteomes" id="UP001642464"/>
    </source>
</evidence>
<reference evidence="2 3" key="1">
    <citation type="submission" date="2024-02" db="EMBL/GenBank/DDBJ databases">
        <authorList>
            <person name="Chen Y."/>
            <person name="Shah S."/>
            <person name="Dougan E. K."/>
            <person name="Thang M."/>
            <person name="Chan C."/>
        </authorList>
    </citation>
    <scope>NUCLEOTIDE SEQUENCE [LARGE SCALE GENOMIC DNA]</scope>
</reference>
<evidence type="ECO:0000256" key="1">
    <source>
        <dbReference type="SAM" id="MobiDB-lite"/>
    </source>
</evidence>
<comment type="caution">
    <text evidence="2">The sequence shown here is derived from an EMBL/GenBank/DDBJ whole genome shotgun (WGS) entry which is preliminary data.</text>
</comment>
<dbReference type="Proteomes" id="UP001642464">
    <property type="component" value="Unassembled WGS sequence"/>
</dbReference>
<name>A0ABP0MYL6_9DINO</name>
<dbReference type="EMBL" id="CAXAMM010025014">
    <property type="protein sequence ID" value="CAK9056303.1"/>
    <property type="molecule type" value="Genomic_DNA"/>
</dbReference>
<feature type="region of interest" description="Disordered" evidence="1">
    <location>
        <begin position="243"/>
        <end position="263"/>
    </location>
</feature>
<accession>A0ABP0MYL6</accession>
<proteinExistence type="predicted"/>
<feature type="compositionally biased region" description="Acidic residues" evidence="1">
    <location>
        <begin position="254"/>
        <end position="263"/>
    </location>
</feature>